<reference evidence="1" key="1">
    <citation type="submission" date="2023-06" db="EMBL/GenBank/DDBJ databases">
        <title>Conoideocrella luteorostrata (Hypocreales: Clavicipitaceae), a potential biocontrol fungus for elongate hemlock scale in United States Christmas tree production areas.</title>
        <authorList>
            <person name="Barrett H."/>
            <person name="Lovett B."/>
            <person name="Macias A.M."/>
            <person name="Stajich J.E."/>
            <person name="Kasson M.T."/>
        </authorList>
    </citation>
    <scope>NUCLEOTIDE SEQUENCE</scope>
    <source>
        <strain evidence="1">ARSEF 14590</strain>
    </source>
</reference>
<dbReference type="AlphaFoldDB" id="A0AAJ0G197"/>
<gene>
    <name evidence="1" type="ORF">QQS21_002307</name>
</gene>
<evidence type="ECO:0000313" key="2">
    <source>
        <dbReference type="Proteomes" id="UP001251528"/>
    </source>
</evidence>
<name>A0AAJ0G197_9HYPO</name>
<comment type="caution">
    <text evidence="1">The sequence shown here is derived from an EMBL/GenBank/DDBJ whole genome shotgun (WGS) entry which is preliminary data.</text>
</comment>
<accession>A0AAJ0G197</accession>
<keyword evidence="2" id="KW-1185">Reference proteome</keyword>
<dbReference type="Proteomes" id="UP001251528">
    <property type="component" value="Unassembled WGS sequence"/>
</dbReference>
<protein>
    <submittedName>
        <fullName evidence="1">Uncharacterized protein</fullName>
    </submittedName>
</protein>
<proteinExistence type="predicted"/>
<sequence>MEWGLDAARPEHVVDLSRSVAEIETRLIKIGMTARAAGYAFPSITSLILYALATSAASTRNDATAVNASTPPSTSVIKLTQDQLMPVEMALQMVWAIPDEVLLQGDEPTSRWVADNLAGPNIEAVPDVKNRGAFGCFLALGVAIGTTLVPATKLLGLKRAIAAAGGLAKVAKLLTTGEILLQ</sequence>
<organism evidence="1 2">
    <name type="scientific">Conoideocrella luteorostrata</name>
    <dbReference type="NCBI Taxonomy" id="1105319"/>
    <lineage>
        <taxon>Eukaryota</taxon>
        <taxon>Fungi</taxon>
        <taxon>Dikarya</taxon>
        <taxon>Ascomycota</taxon>
        <taxon>Pezizomycotina</taxon>
        <taxon>Sordariomycetes</taxon>
        <taxon>Hypocreomycetidae</taxon>
        <taxon>Hypocreales</taxon>
        <taxon>Clavicipitaceae</taxon>
        <taxon>Conoideocrella</taxon>
    </lineage>
</organism>
<evidence type="ECO:0000313" key="1">
    <source>
        <dbReference type="EMBL" id="KAK2609080.1"/>
    </source>
</evidence>
<feature type="non-terminal residue" evidence="1">
    <location>
        <position position="182"/>
    </location>
</feature>
<dbReference type="EMBL" id="JASWJB010000027">
    <property type="protein sequence ID" value="KAK2609080.1"/>
    <property type="molecule type" value="Genomic_DNA"/>
</dbReference>